<dbReference type="PANTHER" id="PTHR30349">
    <property type="entry name" value="PHAGE INTEGRASE-RELATED"/>
    <property type="match status" value="1"/>
</dbReference>
<dbReference type="Gene3D" id="1.10.443.10">
    <property type="entry name" value="Intergrase catalytic core"/>
    <property type="match status" value="1"/>
</dbReference>
<protein>
    <submittedName>
        <fullName evidence="2">Site-specific integrase</fullName>
    </submittedName>
</protein>
<comment type="caution">
    <text evidence="2">The sequence shown here is derived from an EMBL/GenBank/DDBJ whole genome shotgun (WGS) entry which is preliminary data.</text>
</comment>
<gene>
    <name evidence="2" type="ORF">EPD65_14535</name>
</gene>
<dbReference type="SUPFAM" id="SSF56349">
    <property type="entry name" value="DNA breaking-rejoining enzymes"/>
    <property type="match status" value="1"/>
</dbReference>
<dbReference type="GO" id="GO:0006310">
    <property type="term" value="P:DNA recombination"/>
    <property type="evidence" value="ECO:0007669"/>
    <property type="project" value="UniProtKB-KW"/>
</dbReference>
<keyword evidence="3" id="KW-1185">Reference proteome</keyword>
<dbReference type="EMBL" id="SJZJ01000031">
    <property type="protein sequence ID" value="TCJ21642.1"/>
    <property type="molecule type" value="Genomic_DNA"/>
</dbReference>
<dbReference type="RefSeq" id="WP_131585388.1">
    <property type="nucleotide sequence ID" value="NZ_SJZJ01000031.1"/>
</dbReference>
<accession>A0A4V2NXK9</accession>
<organism evidence="2 3">
    <name type="scientific">Nocardioides jejuensis</name>
    <dbReference type="NCBI Taxonomy" id="2502782"/>
    <lineage>
        <taxon>Bacteria</taxon>
        <taxon>Bacillati</taxon>
        <taxon>Actinomycetota</taxon>
        <taxon>Actinomycetes</taxon>
        <taxon>Propionibacteriales</taxon>
        <taxon>Nocardioidaceae</taxon>
        <taxon>Nocardioides</taxon>
    </lineage>
</organism>
<evidence type="ECO:0000313" key="3">
    <source>
        <dbReference type="Proteomes" id="UP000295453"/>
    </source>
</evidence>
<dbReference type="OrthoDB" id="4020134at2"/>
<name>A0A4V2NXK9_9ACTN</name>
<dbReference type="Proteomes" id="UP000295453">
    <property type="component" value="Unassembled WGS sequence"/>
</dbReference>
<keyword evidence="1" id="KW-0233">DNA recombination</keyword>
<dbReference type="InterPro" id="IPR013762">
    <property type="entry name" value="Integrase-like_cat_sf"/>
</dbReference>
<dbReference type="GO" id="GO:0003677">
    <property type="term" value="F:DNA binding"/>
    <property type="evidence" value="ECO:0007669"/>
    <property type="project" value="InterPro"/>
</dbReference>
<sequence>MDLDVLLEYRDDVRFEHSGIAPSTWNGDVAALQLFHDSAVGAGIIKSPLMTARDWQRLRVADRSVRWPRVVEAEDYGRFRAVGLQGLDGHGRMTEAGLAMRTPVRDALYADFLVSHGCRRAEASHLTLLDLPARVPSRAFNTGFLPPEICKWGSGRELEESAAWASRLAVYQETEWFLTVEIAQSALRRLSSAGDLVVVTDVARRGQRDCGVLVKGLGWRRLATLSKRQRTRLVATPDIIRRLGAEPGAGRTLSMVRDDWLIPLAAFPGTRTPMVGPEAWSMTFREANARVAACQGRESRRVTPHMLRHTFAVNTLSDLLRQVADADRAYLLNLDEARRTDTAMLRRRYQNPLLRVQRLLGHKNLETTLLYLQYLVQESQAAIPQGDSWIEHFLGEGGE</sequence>
<dbReference type="InterPro" id="IPR050090">
    <property type="entry name" value="Tyrosine_recombinase_XerCD"/>
</dbReference>
<proteinExistence type="predicted"/>
<dbReference type="AlphaFoldDB" id="A0A4V2NXK9"/>
<dbReference type="PANTHER" id="PTHR30349:SF64">
    <property type="entry name" value="PROPHAGE INTEGRASE INTD-RELATED"/>
    <property type="match status" value="1"/>
</dbReference>
<dbReference type="InterPro" id="IPR011010">
    <property type="entry name" value="DNA_brk_join_enz"/>
</dbReference>
<evidence type="ECO:0000313" key="2">
    <source>
        <dbReference type="EMBL" id="TCJ21642.1"/>
    </source>
</evidence>
<evidence type="ECO:0000256" key="1">
    <source>
        <dbReference type="ARBA" id="ARBA00023172"/>
    </source>
</evidence>
<reference evidence="2 3" key="1">
    <citation type="submission" date="2019-03" db="EMBL/GenBank/DDBJ databases">
        <authorList>
            <person name="Kim M.K.M."/>
        </authorList>
    </citation>
    <scope>NUCLEOTIDE SEQUENCE [LARGE SCALE GENOMIC DNA]</scope>
    <source>
        <strain evidence="2 3">18JY15-6</strain>
    </source>
</reference>
<dbReference type="GO" id="GO:0015074">
    <property type="term" value="P:DNA integration"/>
    <property type="evidence" value="ECO:0007669"/>
    <property type="project" value="InterPro"/>
</dbReference>